<feature type="region of interest" description="Disordered" evidence="8">
    <location>
        <begin position="168"/>
        <end position="187"/>
    </location>
</feature>
<dbReference type="PANTHER" id="PTHR13900:SF0">
    <property type="entry name" value="TRANSCRIPTION INITIATION FACTOR TFIID SUBUNIT 1"/>
    <property type="match status" value="1"/>
</dbReference>
<dbReference type="GO" id="GO:0017025">
    <property type="term" value="F:TBP-class protein binding"/>
    <property type="evidence" value="ECO:0007669"/>
    <property type="project" value="InterPro"/>
</dbReference>
<feature type="compositionally biased region" description="Acidic residues" evidence="8">
    <location>
        <begin position="122"/>
        <end position="134"/>
    </location>
</feature>
<feature type="compositionally biased region" description="Acidic residues" evidence="8">
    <location>
        <begin position="252"/>
        <end position="262"/>
    </location>
</feature>
<dbReference type="OrthoDB" id="21449at2759"/>
<organism evidence="10 11">
    <name type="scientific">Chlorella sorokiniana</name>
    <name type="common">Freshwater green alga</name>
    <dbReference type="NCBI Taxonomy" id="3076"/>
    <lineage>
        <taxon>Eukaryota</taxon>
        <taxon>Viridiplantae</taxon>
        <taxon>Chlorophyta</taxon>
        <taxon>core chlorophytes</taxon>
        <taxon>Trebouxiophyceae</taxon>
        <taxon>Chlorellales</taxon>
        <taxon>Chlorellaceae</taxon>
        <taxon>Chlorella clade</taxon>
        <taxon>Chlorella</taxon>
    </lineage>
</organism>
<dbReference type="GO" id="GO:0051123">
    <property type="term" value="P:RNA polymerase II preinitiation complex assembly"/>
    <property type="evidence" value="ECO:0007669"/>
    <property type="project" value="TreeGrafter"/>
</dbReference>
<dbReference type="SUPFAM" id="SSF47370">
    <property type="entry name" value="Bromodomain"/>
    <property type="match status" value="1"/>
</dbReference>
<dbReference type="SUPFAM" id="SSF47055">
    <property type="entry name" value="TAF(II)230 TBP-binding fragment"/>
    <property type="match status" value="1"/>
</dbReference>
<feature type="compositionally biased region" description="Gly residues" evidence="8">
    <location>
        <begin position="1884"/>
        <end position="1895"/>
    </location>
</feature>
<feature type="compositionally biased region" description="Pro residues" evidence="8">
    <location>
        <begin position="170"/>
        <end position="180"/>
    </location>
</feature>
<dbReference type="EMBL" id="LHPG02000001">
    <property type="protein sequence ID" value="PRW61591.1"/>
    <property type="molecule type" value="Genomic_DNA"/>
</dbReference>
<evidence type="ECO:0000256" key="2">
    <source>
        <dbReference type="ARBA" id="ARBA00023015"/>
    </source>
</evidence>
<sequence>MEEEREAPLVGFLFGNVDENQRVDADYLDEDAKEHLGGLARLQGGGLDLQEELRGDQEPADSSAAGASAAVQPAADAQDYADEAELIEDAEAAAAAAAAAAAEQQRQLGMVSAALQAGAAAEAEDYDFDEEEEPAAGAAPTAPTAAVAAPALPAAAAAPLPTKHAAALAPAPPLPAPPAGAAPQQQAACERRVRLPVLGKAYDGETVLRFSELYGSAGVMAGAVSKTEELRPPPLLARGRRQHMAAAATAAAEEDGAGDEEALLQNPDLEVPAEEEEEEEQQPEQQQQQPKQQQAEQPTAQQEQQPAASGAAGAAAGAAAAATTAGSSGQQAKAGKPAAAAGQQLARSRSRAGRRPASQQQAAEAAAAAAGQEEGSAAAGDSDAGAAVDANLVPVNTLPWEQRIRWAGAAGRDAAAESEHETDDEEPPAAAAAAVAGGEHAAAGIDGQPPAGAEQQWGQFGGGANDIAAAFAQQAQQLGAAPVRDDSSYAEQGGMPADQLPLADVIARFGEQQQAQQEAAQQQQWGQPAAAQQPWGALQPGAAAWQQQAAAEPPVQHLAAPLLGAEPVEDLPGLVSISAAEAEARAAAESDEEEYWALATAPLLRLEFLPEPAEEEERRRPMLPAPDMLLVHRERWEDRIAWDANQAAQKLRMEGPIFDLNDPGQAFELTRPIGEAAKHGPGAAAARAAEPKLVALVDRAAALILPPLAVAPPPPPRGSGFDPAQPEELELWQLQQGLAREREYHQVAKRKAGTVVGTKVLHAKLASDLATCPILNPNPLTQDEVLALAFWHTPHGKWWPVEVERVALKVGGAKKKGGAGPATVTVTIASLPGIKNSFQTVGLDTRLRDLWQHLVHNTPQFRAAEGETPLVLLPGRPPARLSLDAPLGATGAVRDGQKQVKLAVAFQDIELLPTRAIGAVPAGDNPALLRPPTAFPRKRDFSAAEPGHVVLLEYMEQQPPLLNRPGMGARLITYYRKKDGADTGHLELKKVSPRWRVGAVHPLGDDDESPFLGQLAKGSSSFSVESGLFRAPAHPYVPPHSDFLLLRSPAGTMQLRELAGTVTVGQELPMLRVPAPNAREVKDLEERRIYVHVFKHLRRQQAKLDKDPAKQGTRAEISLKALAEAFPSRPPLMIRGYLKDACDLAIRAVGEVEYFSLKPGARPPSEAELRKKLTPEEACALEACYVAAFRMKQRGLLLHEKLDKAAIEKLRLAAEMLPPDEASHKAARLIEQALLSSPWSLTDAFVAHFREGKAQLQLAGAADPTGRGFGYSFVRDIRHKGMGADDVTKQMAKRQAGKVQGTDADLRRMTTQQAKERLRKYGLTEEEITGLGRWTMIDMVRQLASAAAIDGTVDAGAAKWVRHQKTTLLELQRRASEKAQQVFDKQTSWLNDSVAEDLGDQDALEAELERELAAAEEGEEAAPAPTPATGKKKGKAGASPAQEDEQQVLAQMRAEGLMATPAGGAPLGAAAAAAAAAAPGTPLPAGSGGPPPKEGAGARRIRREVFLKAPNGAWQKSHEIVYVGRDRPGQLHSLYQKEGMGNYPFGFGARTVAGRPKELRLSYAAARGRGMGGRGARIGSGAGRGRGRGRGKAAAAADGISPEAARARPARQRKQRVIDDDFDEELSDEDLDMEWNEDMEAPYLAPAAQPKEPKQPRKKKAKKEPALEAAATQLPDDFAAALAAATFVREPSAPAGAAAAAAAADGGAPSAGLAGAASMGAPSMGAPSQGTISGFGPDASLGELPAEAQQAQQTQQLPPQDVQQPPAAAAVQPKPKPKVKIRVGGGAPAQPQPPPREPSPDYIQDLSFLGEEEEEEEEVPRRSKKRGKGDDEDYEAPDGEGSEDFNPEDEYISEGELAEERAFQRKSRPRQREPGFSRAPSRRSGGGGGGGGGSSRRGHDGKFVRGGGGGGSRGSGGRKRARDDYEEIEFEEEVEDEDEVDEAISDDDEEELSMASEEEEGEEEAAPKRGGAARAAAPAAGQVLGVVGRQLGAILHGIVHEIKNWKQPYQDATGKTKYDKTYDTVFGKPVSTRFIPDYHDWVPKHEVLILTDLSKKAKGGRYLSVDQFREDLQRIYRNAVQYNTPGHGQHGGPYFIEVAKSMLDLSEHPMLSYQQHSLTVFLVNSLCIADFIEVAKSMLDYSEQLIAQHWAEIQAAEAQAQQRVAPQHDILAMFQQPAQQQQQQPLPGCPPF</sequence>
<keyword evidence="3 7" id="KW-0103">Bromodomain</keyword>
<evidence type="ECO:0000256" key="5">
    <source>
        <dbReference type="ARBA" id="ARBA00023242"/>
    </source>
</evidence>
<dbReference type="SMART" id="SM00297">
    <property type="entry name" value="BROMO"/>
    <property type="match status" value="1"/>
</dbReference>
<feature type="region of interest" description="Disordered" evidence="8">
    <location>
        <begin position="511"/>
        <end position="550"/>
    </location>
</feature>
<feature type="compositionally biased region" description="Low complexity" evidence="8">
    <location>
        <begin position="1745"/>
        <end position="1773"/>
    </location>
</feature>
<keyword evidence="2" id="KW-0805">Transcription regulation</keyword>
<gene>
    <name evidence="10" type="ORF">C2E21_0565</name>
</gene>
<feature type="compositionally biased region" description="Low complexity" evidence="8">
    <location>
        <begin position="283"/>
        <end position="347"/>
    </location>
</feature>
<evidence type="ECO:0000256" key="1">
    <source>
        <dbReference type="ARBA" id="ARBA00004123"/>
    </source>
</evidence>
<evidence type="ECO:0000256" key="7">
    <source>
        <dbReference type="PROSITE-ProRule" id="PRU00035"/>
    </source>
</evidence>
<dbReference type="GO" id="GO:0003743">
    <property type="term" value="F:translation initiation factor activity"/>
    <property type="evidence" value="ECO:0007669"/>
    <property type="project" value="UniProtKB-KW"/>
</dbReference>
<feature type="compositionally biased region" description="Low complexity" evidence="8">
    <location>
        <begin position="60"/>
        <end position="78"/>
    </location>
</feature>
<feature type="region of interest" description="Disordered" evidence="8">
    <location>
        <begin position="408"/>
        <end position="460"/>
    </location>
</feature>
<feature type="region of interest" description="Disordered" evidence="8">
    <location>
        <begin position="1645"/>
        <end position="1672"/>
    </location>
</feature>
<feature type="region of interest" description="Disordered" evidence="8">
    <location>
        <begin position="47"/>
        <end position="79"/>
    </location>
</feature>
<dbReference type="STRING" id="3076.A0A2P6U5J5"/>
<dbReference type="InterPro" id="IPR022591">
    <property type="entry name" value="TAF1_HAT_dom"/>
</dbReference>
<evidence type="ECO:0000313" key="11">
    <source>
        <dbReference type="Proteomes" id="UP000239899"/>
    </source>
</evidence>
<feature type="region of interest" description="Disordered" evidence="8">
    <location>
        <begin position="122"/>
        <end position="142"/>
    </location>
</feature>
<protein>
    <recommendedName>
        <fullName evidence="6">Transcription initiation factor TFIID subunit 1</fullName>
    </recommendedName>
</protein>
<dbReference type="GO" id="GO:0005669">
    <property type="term" value="C:transcription factor TFIID complex"/>
    <property type="evidence" value="ECO:0007669"/>
    <property type="project" value="InterPro"/>
</dbReference>
<dbReference type="GO" id="GO:0016251">
    <property type="term" value="F:RNA polymerase II general transcription initiation factor activity"/>
    <property type="evidence" value="ECO:0007669"/>
    <property type="project" value="InterPro"/>
</dbReference>
<dbReference type="GO" id="GO:0004402">
    <property type="term" value="F:histone acetyltransferase activity"/>
    <property type="evidence" value="ECO:0007669"/>
    <property type="project" value="InterPro"/>
</dbReference>
<evidence type="ECO:0000256" key="3">
    <source>
        <dbReference type="ARBA" id="ARBA00023117"/>
    </source>
</evidence>
<feature type="region of interest" description="Disordered" evidence="8">
    <location>
        <begin position="1410"/>
        <end position="1445"/>
    </location>
</feature>
<feature type="compositionally biased region" description="Gly residues" evidence="8">
    <location>
        <begin position="1904"/>
        <end position="1915"/>
    </location>
</feature>
<feature type="compositionally biased region" description="Low complexity" evidence="8">
    <location>
        <begin position="1691"/>
        <end position="1728"/>
    </location>
</feature>
<evidence type="ECO:0000256" key="4">
    <source>
        <dbReference type="ARBA" id="ARBA00023163"/>
    </source>
</evidence>
<dbReference type="PANTHER" id="PTHR13900">
    <property type="entry name" value="TRANSCRIPTION INITIATION FACTOR TFIID"/>
    <property type="match status" value="1"/>
</dbReference>
<feature type="compositionally biased region" description="Acidic residues" evidence="8">
    <location>
        <begin position="271"/>
        <end position="282"/>
    </location>
</feature>
<dbReference type="PROSITE" id="PS50014">
    <property type="entry name" value="BROMODOMAIN_2"/>
    <property type="match status" value="1"/>
</dbReference>
<comment type="subcellular location">
    <subcellularLocation>
        <location evidence="1">Nucleus</location>
    </subcellularLocation>
</comment>
<feature type="compositionally biased region" description="Gly residues" evidence="8">
    <location>
        <begin position="1569"/>
        <end position="1584"/>
    </location>
</feature>
<feature type="compositionally biased region" description="Low complexity" evidence="8">
    <location>
        <begin position="429"/>
        <end position="444"/>
    </location>
</feature>
<feature type="compositionally biased region" description="Low complexity" evidence="8">
    <location>
        <begin position="355"/>
        <end position="383"/>
    </location>
</feature>
<evidence type="ECO:0000313" key="10">
    <source>
        <dbReference type="EMBL" id="PRW61591.1"/>
    </source>
</evidence>
<dbReference type="InterPro" id="IPR036427">
    <property type="entry name" value="Bromodomain-like_sf"/>
</dbReference>
<dbReference type="Gene3D" id="1.20.920.10">
    <property type="entry name" value="Bromodomain-like"/>
    <property type="match status" value="1"/>
</dbReference>
<name>A0A2P6U5J5_CHLSO</name>
<accession>A0A2P6U5J5</accession>
<evidence type="ECO:0000256" key="6">
    <source>
        <dbReference type="ARBA" id="ARBA00040102"/>
    </source>
</evidence>
<proteinExistence type="predicted"/>
<feature type="region of interest" description="Disordered" evidence="8">
    <location>
        <begin position="1568"/>
        <end position="1625"/>
    </location>
</feature>
<dbReference type="Gene3D" id="1.10.1100.10">
    <property type="entry name" value="TAFII-230 TBP-binding domain"/>
    <property type="match status" value="1"/>
</dbReference>
<feature type="domain" description="Bromo" evidence="9">
    <location>
        <begin position="2018"/>
        <end position="2090"/>
    </location>
</feature>
<dbReference type="InterPro" id="IPR036741">
    <property type="entry name" value="TAFII-230_TBP-bd_sf"/>
</dbReference>
<feature type="region of interest" description="Disordered" evidence="8">
    <location>
        <begin position="1691"/>
        <end position="1973"/>
    </location>
</feature>
<evidence type="ECO:0000256" key="8">
    <source>
        <dbReference type="SAM" id="MobiDB-lite"/>
    </source>
</evidence>
<dbReference type="Pfam" id="PF12157">
    <property type="entry name" value="DUF3591"/>
    <property type="match status" value="1"/>
</dbReference>
<dbReference type="Pfam" id="PF09247">
    <property type="entry name" value="TBP-binding"/>
    <property type="match status" value="1"/>
</dbReference>
<dbReference type="InterPro" id="IPR009067">
    <property type="entry name" value="TAF_II_230-bd"/>
</dbReference>
<reference evidence="10 11" key="1">
    <citation type="journal article" date="2018" name="Plant J.">
        <title>Genome sequences of Chlorella sorokiniana UTEX 1602 and Micractinium conductrix SAG 241.80: implications to maltose excretion by a green alga.</title>
        <authorList>
            <person name="Arriola M.B."/>
            <person name="Velmurugan N."/>
            <person name="Zhang Y."/>
            <person name="Plunkett M.H."/>
            <person name="Hondzo H."/>
            <person name="Barney B.M."/>
        </authorList>
    </citation>
    <scope>NUCLEOTIDE SEQUENCE [LARGE SCALE GENOMIC DNA]</scope>
    <source>
        <strain evidence="11">UTEX 1602</strain>
    </source>
</reference>
<feature type="compositionally biased region" description="Acidic residues" evidence="8">
    <location>
        <begin position="1924"/>
        <end position="1964"/>
    </location>
</feature>
<keyword evidence="4" id="KW-0804">Transcription</keyword>
<dbReference type="InterPro" id="IPR001487">
    <property type="entry name" value="Bromodomain"/>
</dbReference>
<keyword evidence="5" id="KW-0539">Nucleus</keyword>
<feature type="compositionally biased region" description="Acidic residues" evidence="8">
    <location>
        <begin position="1830"/>
        <end position="1857"/>
    </location>
</feature>
<keyword evidence="11" id="KW-1185">Reference proteome</keyword>
<evidence type="ECO:0000259" key="9">
    <source>
        <dbReference type="PROSITE" id="PS50014"/>
    </source>
</evidence>
<dbReference type="InterPro" id="IPR040240">
    <property type="entry name" value="TAF1"/>
</dbReference>
<dbReference type="Proteomes" id="UP000239899">
    <property type="component" value="Unassembled WGS sequence"/>
</dbReference>
<comment type="caution">
    <text evidence="10">The sequence shown here is derived from an EMBL/GenBank/DDBJ whole genome shotgun (WGS) entry which is preliminary data.</text>
</comment>
<feature type="region of interest" description="Disordered" evidence="8">
    <location>
        <begin position="240"/>
        <end position="383"/>
    </location>
</feature>
<dbReference type="Pfam" id="PF00439">
    <property type="entry name" value="Bromodomain"/>
    <property type="match status" value="1"/>
</dbReference>